<organism evidence="2 3">
    <name type="scientific">Phlebiopsis gigantea (strain 11061_1 CR5-6)</name>
    <name type="common">White-rot fungus</name>
    <name type="synonym">Peniophora gigantea</name>
    <dbReference type="NCBI Taxonomy" id="745531"/>
    <lineage>
        <taxon>Eukaryota</taxon>
        <taxon>Fungi</taxon>
        <taxon>Dikarya</taxon>
        <taxon>Basidiomycota</taxon>
        <taxon>Agaricomycotina</taxon>
        <taxon>Agaricomycetes</taxon>
        <taxon>Polyporales</taxon>
        <taxon>Phanerochaetaceae</taxon>
        <taxon>Phlebiopsis</taxon>
    </lineage>
</organism>
<dbReference type="Proteomes" id="UP000053257">
    <property type="component" value="Unassembled WGS sequence"/>
</dbReference>
<protein>
    <submittedName>
        <fullName evidence="2">Uncharacterized protein</fullName>
    </submittedName>
</protein>
<feature type="compositionally biased region" description="Acidic residues" evidence="1">
    <location>
        <begin position="45"/>
        <end position="60"/>
    </location>
</feature>
<feature type="compositionally biased region" description="Basic and acidic residues" evidence="1">
    <location>
        <begin position="12"/>
        <end position="26"/>
    </location>
</feature>
<dbReference type="OrthoDB" id="2741110at2759"/>
<dbReference type="AlphaFoldDB" id="A0A0C3S4M2"/>
<reference evidence="2 3" key="1">
    <citation type="journal article" date="2014" name="PLoS Genet.">
        <title>Analysis of the Phlebiopsis gigantea genome, transcriptome and secretome provides insight into its pioneer colonization strategies of wood.</title>
        <authorList>
            <person name="Hori C."/>
            <person name="Ishida T."/>
            <person name="Igarashi K."/>
            <person name="Samejima M."/>
            <person name="Suzuki H."/>
            <person name="Master E."/>
            <person name="Ferreira P."/>
            <person name="Ruiz-Duenas F.J."/>
            <person name="Held B."/>
            <person name="Canessa P."/>
            <person name="Larrondo L.F."/>
            <person name="Schmoll M."/>
            <person name="Druzhinina I.S."/>
            <person name="Kubicek C.P."/>
            <person name="Gaskell J.A."/>
            <person name="Kersten P."/>
            <person name="St John F."/>
            <person name="Glasner J."/>
            <person name="Sabat G."/>
            <person name="Splinter BonDurant S."/>
            <person name="Syed K."/>
            <person name="Yadav J."/>
            <person name="Mgbeahuruike A.C."/>
            <person name="Kovalchuk A."/>
            <person name="Asiegbu F.O."/>
            <person name="Lackner G."/>
            <person name="Hoffmeister D."/>
            <person name="Rencoret J."/>
            <person name="Gutierrez A."/>
            <person name="Sun H."/>
            <person name="Lindquist E."/>
            <person name="Barry K."/>
            <person name="Riley R."/>
            <person name="Grigoriev I.V."/>
            <person name="Henrissat B."/>
            <person name="Kues U."/>
            <person name="Berka R.M."/>
            <person name="Martinez A.T."/>
            <person name="Covert S.F."/>
            <person name="Blanchette R.A."/>
            <person name="Cullen D."/>
        </authorList>
    </citation>
    <scope>NUCLEOTIDE SEQUENCE [LARGE SCALE GENOMIC DNA]</scope>
    <source>
        <strain evidence="2 3">11061_1 CR5-6</strain>
    </source>
</reference>
<gene>
    <name evidence="2" type="ORF">PHLGIDRAFT_130375</name>
</gene>
<keyword evidence="3" id="KW-1185">Reference proteome</keyword>
<name>A0A0C3S4M2_PHLG1</name>
<proteinExistence type="predicted"/>
<evidence type="ECO:0000313" key="2">
    <source>
        <dbReference type="EMBL" id="KIP03055.1"/>
    </source>
</evidence>
<feature type="compositionally biased region" description="Low complexity" evidence="1">
    <location>
        <begin position="31"/>
        <end position="40"/>
    </location>
</feature>
<dbReference type="HOGENOM" id="CLU_619801_0_0_1"/>
<evidence type="ECO:0000313" key="3">
    <source>
        <dbReference type="Proteomes" id="UP000053257"/>
    </source>
</evidence>
<feature type="compositionally biased region" description="Basic and acidic residues" evidence="1">
    <location>
        <begin position="83"/>
        <end position="96"/>
    </location>
</feature>
<accession>A0A0C3S4M2</accession>
<feature type="region of interest" description="Disordered" evidence="1">
    <location>
        <begin position="1"/>
        <end position="96"/>
    </location>
</feature>
<sequence>MTTKRSQKLGKTRREGRFDASLEARYETNTSGSSEGGSASYIGQEFEDGYEPDSPCESDPEGSSSSDDGYETCESGSVWSAPEKGRYSKSKPEKSLDSPWRRFFDAELQGLNVTTIDWARVREDVLKDQRAQYRLLARKSIKYKDIHRQILCQLSLQMSPALWSRLPQELVDNIVERNLPSSTDRNPHQERKLAISVVSLVCKRCAARYRPLLFHRVTLGRPSDMYYLRAMLTSATSGWLRAHIHWVNLCQPDASLGHELLRSFSVLAAQLPHLLDVSYSCDSLDSRTWLPATLRTSLGGTRSRLKSIQLQKCHFHSASALLRMLGALPVLETVLLEDVSWTASGNPDTLVQCKAGFTSIRNLDSHKCQEHWPLAWTFAAASIGHQLGFRGRDEAAAVPNDVAAIVGLLKLLAPTAAQRMLFNKQDAAEKGKNFPYVSYRRS</sequence>
<feature type="compositionally biased region" description="Basic residues" evidence="1">
    <location>
        <begin position="1"/>
        <end position="11"/>
    </location>
</feature>
<evidence type="ECO:0000256" key="1">
    <source>
        <dbReference type="SAM" id="MobiDB-lite"/>
    </source>
</evidence>
<dbReference type="EMBL" id="KN840636">
    <property type="protein sequence ID" value="KIP03055.1"/>
    <property type="molecule type" value="Genomic_DNA"/>
</dbReference>